<dbReference type="PROSITE" id="PS50109">
    <property type="entry name" value="HIS_KIN"/>
    <property type="match status" value="1"/>
</dbReference>
<dbReference type="InterPro" id="IPR002545">
    <property type="entry name" value="CheW-lke_dom"/>
</dbReference>
<dbReference type="InterPro" id="IPR005467">
    <property type="entry name" value="His_kinase_dom"/>
</dbReference>
<dbReference type="SUPFAM" id="SSF55874">
    <property type="entry name" value="ATPase domain of HSP90 chaperone/DNA topoisomerase II/histidine kinase"/>
    <property type="match status" value="1"/>
</dbReference>
<dbReference type="PRINTS" id="PR00344">
    <property type="entry name" value="BCTRLSENSOR"/>
</dbReference>
<dbReference type="Proteomes" id="UP001404845">
    <property type="component" value="Unassembled WGS sequence"/>
</dbReference>
<evidence type="ECO:0000256" key="4">
    <source>
        <dbReference type="ARBA" id="ARBA00022679"/>
    </source>
</evidence>
<evidence type="ECO:0000256" key="1">
    <source>
        <dbReference type="ARBA" id="ARBA00000085"/>
    </source>
</evidence>
<evidence type="ECO:0000259" key="10">
    <source>
        <dbReference type="PROSITE" id="PS50851"/>
    </source>
</evidence>
<dbReference type="Pfam" id="PF02895">
    <property type="entry name" value="H-kinase_dim"/>
    <property type="match status" value="1"/>
</dbReference>
<proteinExistence type="predicted"/>
<evidence type="ECO:0000256" key="7">
    <source>
        <dbReference type="PROSITE-ProRule" id="PRU00110"/>
    </source>
</evidence>
<dbReference type="InterPro" id="IPR036890">
    <property type="entry name" value="HATPase_C_sf"/>
</dbReference>
<dbReference type="PANTHER" id="PTHR43395:SF1">
    <property type="entry name" value="CHEMOTAXIS PROTEIN CHEA"/>
    <property type="match status" value="1"/>
</dbReference>
<feature type="region of interest" description="Disordered" evidence="8">
    <location>
        <begin position="327"/>
        <end position="352"/>
    </location>
</feature>
<dbReference type="InterPro" id="IPR037006">
    <property type="entry name" value="CheA-like_homodim_sf"/>
</dbReference>
<evidence type="ECO:0000256" key="3">
    <source>
        <dbReference type="ARBA" id="ARBA00022553"/>
    </source>
</evidence>
<dbReference type="Pfam" id="PF01584">
    <property type="entry name" value="CheW"/>
    <property type="match status" value="1"/>
</dbReference>
<keyword evidence="13" id="KW-1185">Reference proteome</keyword>
<feature type="domain" description="Histidine kinase" evidence="9">
    <location>
        <begin position="352"/>
        <end position="610"/>
    </location>
</feature>
<dbReference type="SMART" id="SM01231">
    <property type="entry name" value="H-kinase_dim"/>
    <property type="match status" value="1"/>
</dbReference>
<evidence type="ECO:0000256" key="5">
    <source>
        <dbReference type="ARBA" id="ARBA00022777"/>
    </source>
</evidence>
<dbReference type="Pfam" id="PF02518">
    <property type="entry name" value="HATPase_c"/>
    <property type="match status" value="1"/>
</dbReference>
<name>A0ABU9ZAC6_9HYPH</name>
<evidence type="ECO:0000256" key="2">
    <source>
        <dbReference type="ARBA" id="ARBA00012438"/>
    </source>
</evidence>
<feature type="domain" description="CheW-like" evidence="10">
    <location>
        <begin position="612"/>
        <end position="746"/>
    </location>
</feature>
<accession>A0ABU9ZAC6</accession>
<dbReference type="InterPro" id="IPR003594">
    <property type="entry name" value="HATPase_dom"/>
</dbReference>
<evidence type="ECO:0000259" key="9">
    <source>
        <dbReference type="PROSITE" id="PS50109"/>
    </source>
</evidence>
<gene>
    <name evidence="12" type="ORF">PUR21_11590</name>
</gene>
<evidence type="ECO:0000259" key="11">
    <source>
        <dbReference type="PROSITE" id="PS50894"/>
    </source>
</evidence>
<dbReference type="InterPro" id="IPR004358">
    <property type="entry name" value="Sig_transdc_His_kin-like_C"/>
</dbReference>
<dbReference type="PROSITE" id="PS50894">
    <property type="entry name" value="HPT"/>
    <property type="match status" value="1"/>
</dbReference>
<dbReference type="InterPro" id="IPR036097">
    <property type="entry name" value="HisK_dim/P_sf"/>
</dbReference>
<dbReference type="Gene3D" id="1.20.120.160">
    <property type="entry name" value="HPT domain"/>
    <property type="match status" value="1"/>
</dbReference>
<dbReference type="EC" id="2.7.13.3" evidence="2"/>
<comment type="catalytic activity">
    <reaction evidence="1">
        <text>ATP + protein L-histidine = ADP + protein N-phospho-L-histidine.</text>
        <dbReference type="EC" id="2.7.13.3"/>
    </reaction>
</comment>
<dbReference type="Gene3D" id="2.30.30.40">
    <property type="entry name" value="SH3 Domains"/>
    <property type="match status" value="1"/>
</dbReference>
<evidence type="ECO:0000256" key="8">
    <source>
        <dbReference type="SAM" id="MobiDB-lite"/>
    </source>
</evidence>
<dbReference type="Pfam" id="PF01627">
    <property type="entry name" value="Hpt"/>
    <property type="match status" value="1"/>
</dbReference>
<sequence>MNELHEQFLVETRELVQSATEDLLALEAAPGDAEAVNRVFRAFHTLKGSVGLFDYPPWFALLHAAEDGLSAARAGTIVVDANLIDLSLETLDATARWADAIEATERLPEAAAAEAGALVERYRSLLTRGPKTQVADAAALPGWASHLVDSSADRGGVPSTAVRYRPRDDCFFAGDDPLGLVRKIPALLAVSVTSAAPWSPGEEFDAYACNLDITLLTATPREEVEAVFRLVGDQVTVVDVPGDARTAAAEAAVVPTLDAVVAAILAEQVQVLAAASGSETDAGRLEACARAAANALLSAGHDGDAERCRRTLERGSDALREAIENILVGGPTNPSPTEAEEPTEPSEPLGGDAARTLRVDAARVDALLALVGELVVARNALSHLAARAEAGEDAGSLTRAIREADTNIGRLSTTLHRSVVSLRLTPLSQVFRRFARPVREAARALGKDVVLDVEGEDTEADKGIVENLFEPLLHVVRNALDHGLEDAETRRRGGKPEAGHIRIEAGQDGDGIVVTVADDGRGIDPAFIRRRAVERGLRSAEAVEAMEDDAVVDLIFAPGFSTAETVGGLSGRGVGMDAVRAAAERLGGRVSVESRIGLGTMVRLHLPRTIALARIMVVGAGSEAYGVAMDAVVEAVRKPRTGIHAVADGNATVLRGRTVPVVRLVDLLGHGDPSIATQEALLLVVRAAGETVALEVDRFEERIDAIVRPPSGLVGAMPGVGGTTLLGDGRVLLVLDPAAMLAGVPTVDRQPREGR</sequence>
<comment type="caution">
    <text evidence="12">The sequence shown here is derived from an EMBL/GenBank/DDBJ whole genome shotgun (WGS) entry which is preliminary data.</text>
</comment>
<organism evidence="12 13">
    <name type="scientific">Methylorubrum rhodesianum</name>
    <dbReference type="NCBI Taxonomy" id="29427"/>
    <lineage>
        <taxon>Bacteria</taxon>
        <taxon>Pseudomonadati</taxon>
        <taxon>Pseudomonadota</taxon>
        <taxon>Alphaproteobacteria</taxon>
        <taxon>Hyphomicrobiales</taxon>
        <taxon>Methylobacteriaceae</taxon>
        <taxon>Methylorubrum</taxon>
    </lineage>
</organism>
<dbReference type="SMART" id="SM00260">
    <property type="entry name" value="CheW"/>
    <property type="match status" value="1"/>
</dbReference>
<dbReference type="SUPFAM" id="SSF47384">
    <property type="entry name" value="Homodimeric domain of signal transducing histidine kinase"/>
    <property type="match status" value="1"/>
</dbReference>
<dbReference type="PROSITE" id="PS50851">
    <property type="entry name" value="CHEW"/>
    <property type="match status" value="1"/>
</dbReference>
<keyword evidence="5" id="KW-0418">Kinase</keyword>
<evidence type="ECO:0000313" key="13">
    <source>
        <dbReference type="Proteomes" id="UP001404845"/>
    </source>
</evidence>
<feature type="modified residue" description="Phosphohistidine" evidence="7">
    <location>
        <position position="44"/>
    </location>
</feature>
<dbReference type="InterPro" id="IPR036641">
    <property type="entry name" value="HPT_dom_sf"/>
</dbReference>
<dbReference type="SMART" id="SM00073">
    <property type="entry name" value="HPT"/>
    <property type="match status" value="1"/>
</dbReference>
<dbReference type="CDD" id="cd00088">
    <property type="entry name" value="HPT"/>
    <property type="match status" value="1"/>
</dbReference>
<dbReference type="RefSeq" id="WP_200671920.1">
    <property type="nucleotide sequence ID" value="NZ_JACWCW010000097.1"/>
</dbReference>
<dbReference type="InterPro" id="IPR051315">
    <property type="entry name" value="Bact_Chemotaxis_CheA"/>
</dbReference>
<evidence type="ECO:0000256" key="6">
    <source>
        <dbReference type="ARBA" id="ARBA00023012"/>
    </source>
</evidence>
<dbReference type="EMBL" id="JAQYXL010000001">
    <property type="protein sequence ID" value="MEN3228272.1"/>
    <property type="molecule type" value="Genomic_DNA"/>
</dbReference>
<keyword evidence="4" id="KW-0808">Transferase</keyword>
<dbReference type="InterPro" id="IPR008207">
    <property type="entry name" value="Sig_transdc_His_kin_Hpt_dom"/>
</dbReference>
<reference evidence="12 13" key="1">
    <citation type="journal article" date="2023" name="PLoS ONE">
        <title>Complete genome assembly of Hawai'i environmental nontuberculous mycobacteria reveals unexpected co-isolation with methylobacteria.</title>
        <authorList>
            <person name="Hendrix J."/>
            <person name="Epperson L.E."/>
            <person name="Tong E.I."/>
            <person name="Chan Y.L."/>
            <person name="Hasan N.A."/>
            <person name="Dawrs S.N."/>
            <person name="Norton G.J."/>
            <person name="Virdi R."/>
            <person name="Crooks J.L."/>
            <person name="Chan E.D."/>
            <person name="Honda J.R."/>
            <person name="Strong M."/>
        </authorList>
    </citation>
    <scope>NUCLEOTIDE SEQUENCE [LARGE SCALE GENOMIC DNA]</scope>
    <source>
        <strain evidence="12 13">NJH_HI01</strain>
    </source>
</reference>
<dbReference type="InterPro" id="IPR004105">
    <property type="entry name" value="CheA-like_dim"/>
</dbReference>
<dbReference type="Gene3D" id="3.30.565.10">
    <property type="entry name" value="Histidine kinase-like ATPase, C-terminal domain"/>
    <property type="match status" value="1"/>
</dbReference>
<dbReference type="InterPro" id="IPR036061">
    <property type="entry name" value="CheW-like_dom_sf"/>
</dbReference>
<keyword evidence="6" id="KW-0902">Two-component regulatory system</keyword>
<dbReference type="SUPFAM" id="SSF47226">
    <property type="entry name" value="Histidine-containing phosphotransfer domain, HPT domain"/>
    <property type="match status" value="1"/>
</dbReference>
<dbReference type="SMART" id="SM00387">
    <property type="entry name" value="HATPase_c"/>
    <property type="match status" value="1"/>
</dbReference>
<dbReference type="SUPFAM" id="SSF50341">
    <property type="entry name" value="CheW-like"/>
    <property type="match status" value="1"/>
</dbReference>
<dbReference type="PANTHER" id="PTHR43395">
    <property type="entry name" value="SENSOR HISTIDINE KINASE CHEA"/>
    <property type="match status" value="1"/>
</dbReference>
<protein>
    <recommendedName>
        <fullName evidence="2">histidine kinase</fullName>
        <ecNumber evidence="2">2.7.13.3</ecNumber>
    </recommendedName>
</protein>
<evidence type="ECO:0000313" key="12">
    <source>
        <dbReference type="EMBL" id="MEN3228272.1"/>
    </source>
</evidence>
<dbReference type="Gene3D" id="1.10.287.560">
    <property type="entry name" value="Histidine kinase CheA-like, homodimeric domain"/>
    <property type="match status" value="1"/>
</dbReference>
<feature type="domain" description="HPt" evidence="11">
    <location>
        <begin position="1"/>
        <end position="101"/>
    </location>
</feature>
<keyword evidence="3 7" id="KW-0597">Phosphoprotein</keyword>